<dbReference type="SUPFAM" id="SSF56112">
    <property type="entry name" value="Protein kinase-like (PK-like)"/>
    <property type="match status" value="1"/>
</dbReference>
<dbReference type="InterPro" id="IPR008271">
    <property type="entry name" value="Ser/Thr_kinase_AS"/>
</dbReference>
<evidence type="ECO:0000256" key="4">
    <source>
        <dbReference type="ARBA" id="ARBA00022679"/>
    </source>
</evidence>
<dbReference type="CDD" id="cd14798">
    <property type="entry name" value="RX-CC_like"/>
    <property type="match status" value="1"/>
</dbReference>
<keyword evidence="8" id="KW-0418">Kinase</keyword>
<organism evidence="18 19">
    <name type="scientific">Lolium multiflorum</name>
    <name type="common">Italian ryegrass</name>
    <name type="synonym">Lolium perenne subsp. multiflorum</name>
    <dbReference type="NCBI Taxonomy" id="4521"/>
    <lineage>
        <taxon>Eukaryota</taxon>
        <taxon>Viridiplantae</taxon>
        <taxon>Streptophyta</taxon>
        <taxon>Embryophyta</taxon>
        <taxon>Tracheophyta</taxon>
        <taxon>Spermatophyta</taxon>
        <taxon>Magnoliopsida</taxon>
        <taxon>Liliopsida</taxon>
        <taxon>Poales</taxon>
        <taxon>Poaceae</taxon>
        <taxon>BOP clade</taxon>
        <taxon>Pooideae</taxon>
        <taxon>Poodae</taxon>
        <taxon>Poeae</taxon>
        <taxon>Poeae Chloroplast Group 2 (Poeae type)</taxon>
        <taxon>Loliodinae</taxon>
        <taxon>Loliinae</taxon>
        <taxon>Lolium</taxon>
    </lineage>
</organism>
<keyword evidence="6" id="KW-0677">Repeat</keyword>
<keyword evidence="13" id="KW-0472">Membrane</keyword>
<dbReference type="PROSITE" id="PS50011">
    <property type="entry name" value="PROTEIN_KINASE_DOM"/>
    <property type="match status" value="1"/>
</dbReference>
<dbReference type="Gene3D" id="3.40.50.300">
    <property type="entry name" value="P-loop containing nucleotide triphosphate hydrolases"/>
    <property type="match status" value="1"/>
</dbReference>
<dbReference type="SUPFAM" id="SSF49354">
    <property type="entry name" value="PapD-like"/>
    <property type="match status" value="1"/>
</dbReference>
<dbReference type="InterPro" id="IPR008962">
    <property type="entry name" value="PapD-like_sf"/>
</dbReference>
<dbReference type="InterPro" id="IPR013783">
    <property type="entry name" value="Ig-like_fold"/>
</dbReference>
<gene>
    <name evidence="18" type="ORF">QYE76_000240</name>
</gene>
<dbReference type="Gene3D" id="3.80.10.10">
    <property type="entry name" value="Ribonuclease Inhibitor"/>
    <property type="match status" value="1"/>
</dbReference>
<evidence type="ECO:0000256" key="11">
    <source>
        <dbReference type="ARBA" id="ARBA00022989"/>
    </source>
</evidence>
<comment type="similarity">
    <text evidence="2">Belongs to the disease resistance NB-LRR family.</text>
</comment>
<dbReference type="GO" id="GO:0002758">
    <property type="term" value="P:innate immune response-activating signaling pathway"/>
    <property type="evidence" value="ECO:0007669"/>
    <property type="project" value="UniProtKB-ARBA"/>
</dbReference>
<evidence type="ECO:0000256" key="14">
    <source>
        <dbReference type="PROSITE-ProRule" id="PRU10141"/>
    </source>
</evidence>
<dbReference type="InterPro" id="IPR017441">
    <property type="entry name" value="Protein_kinase_ATP_BS"/>
</dbReference>
<feature type="compositionally biased region" description="Acidic residues" evidence="15">
    <location>
        <begin position="1488"/>
        <end position="1500"/>
    </location>
</feature>
<dbReference type="SMART" id="SM00220">
    <property type="entry name" value="S_TKc"/>
    <property type="match status" value="1"/>
</dbReference>
<dbReference type="Gene3D" id="1.10.8.430">
    <property type="entry name" value="Helical domain of apoptotic protease-activating factors"/>
    <property type="match status" value="1"/>
</dbReference>
<dbReference type="GO" id="GO:0042742">
    <property type="term" value="P:defense response to bacterium"/>
    <property type="evidence" value="ECO:0007669"/>
    <property type="project" value="UniProtKB-ARBA"/>
</dbReference>
<dbReference type="Gene3D" id="2.60.40.10">
    <property type="entry name" value="Immunoglobulins"/>
    <property type="match status" value="1"/>
</dbReference>
<evidence type="ECO:0000256" key="15">
    <source>
        <dbReference type="SAM" id="MobiDB-lite"/>
    </source>
</evidence>
<evidence type="ECO:0000256" key="3">
    <source>
        <dbReference type="ARBA" id="ARBA00022614"/>
    </source>
</evidence>
<keyword evidence="5" id="KW-0812">Transmembrane</keyword>
<sequence length="1506" mass="171785">MEDEDVLKRILDGVEDPRDLPLALLQKITGNFSGDRKIGQGAFGEVYMGVLGERIVAVKKIHISDHTIDDKLFRRELTSLMKISHENVIRFFGFCSHEYQKLIKQDGSGKLILASVLERLLCLEYISNGSLDKHITDELRGLDWETRYEIIIGICEGLRYLHGEKIIHMDLKPANILLHNQDDKYIPKITDFGLSRPNENSHTVGKCYGTEGYLAPEYRDHSETTPACDIYSLGAIIIQLVTGCTDIPNEHKISPRFSEDDMLGIKPLELLLPSELKNKTSRSVELTNGTRNCIAFNIELPSLRYTALPEKGIVQPEAKCTVKITVQPRDNSATGSDADKFIVKSMKVSQVLMDEDITQRMFEEAGEVVDDVNLVVAYEPMKPLKRSREDTNMSAEDVPKAKKREIVEFASGKGKNKLGSREKEETASMDISSRVQGQCTKQTNQHNFYPPQSFSRNYPTNMKYLGGESDRAVDVTSGAMGSLLDKLGKLVTEDYSLDMSIKSDIESLSVDLAMIHLDLPELENVVRAKFFIDEVRELSYNTEDMIDSFMVHVDPDSSSSGFREIMHESVELLQNGKPTYQQIGDVIRDIKAKVQAVADRQNKYIKNVVANASIKATTNLRISAIYEHKERLIGIKAPRDELIRLLEEDSDASKQNLRIIFIVGMGGLGKTTLVKAVYDKMKAYCPKAFVSVGQNPDVKTVLKNILHKFVEYFKAENLDVGELIEKIKEILKDKRYFIVIDDIWDSTAWYFINYAFPRNKHGSRVITTTRNHDVALACCENASKYVYRIKPLNDEESRRLFIIRAFGPEILFPDTVRKQEISKYILKKCGGMPLAINSIASLLAGEKDTTWEYIWKSLHALTKGITALENMKKILDLSYTRLPGDLKTCLIYVCMYPEDREIDKKDLLRQWVAEGFVTRKGLLDAEDVAENNFKALINMCLIEPGKIDRYNDEVLSCSVHDIILELIRSKSSEMNFIHVIDGLKDVSGQIRRVSVQHNDKEDSRVLETIKGSLSHARSVLLYRGSLLPDFLKYKYVRVLYLENWSYLEGLDLNGIRWLFLLRYLKVECLGLSVVNLPDQIGGLQQLETIDLEGIQEKNYPPDIVSLPWLRHLSYGRRGSVLPDGIDRLKSLHTLEGVCFHRSSVDNIKGLGELINLRKLEFISSEHKLSNKSFNMRMVALHSSISKLSTSLRILTVRTGFRLDDWNWSRLDACGWSNSMFPRVSNIRELNLSFCILQRCPGWISQLGNLCKFTIYVREVADGITIVAGLPSLAYYSVVSTNPGEKEESIVIHSGIFQSLKHLLFACPKTSLTFEVGAMPKLEKLQIWFRYHMSRRFLPVGVGLLQAETLKKITIVMYEDDMENKSFNYLRSFGYISYHKCRFGSMLKRAFKSHYPDADIKIIFDDNEIYDDNKYDVIPDNDEDSCCSEDDDEVVDYEDHDSEDDDEDVDDEDYDSAFLKKKDYDSEDDDEDVDDEDYDSEFSKKKDYDSEDDDEYYDCEEYGGASP</sequence>
<feature type="compositionally biased region" description="Acidic residues" evidence="15">
    <location>
        <begin position="1419"/>
        <end position="1454"/>
    </location>
</feature>
<comment type="subcellular location">
    <subcellularLocation>
        <location evidence="1">Cell membrane</location>
        <topology evidence="1">Single-pass membrane protein</topology>
    </subcellularLocation>
</comment>
<dbReference type="GO" id="GO:0004672">
    <property type="term" value="F:protein kinase activity"/>
    <property type="evidence" value="ECO:0007669"/>
    <property type="project" value="InterPro"/>
</dbReference>
<dbReference type="InterPro" id="IPR042197">
    <property type="entry name" value="Apaf_helical"/>
</dbReference>
<dbReference type="Gene3D" id="3.30.200.20">
    <property type="entry name" value="Phosphorylase Kinase, domain 1"/>
    <property type="match status" value="1"/>
</dbReference>
<evidence type="ECO:0000256" key="1">
    <source>
        <dbReference type="ARBA" id="ARBA00004162"/>
    </source>
</evidence>
<evidence type="ECO:0000256" key="6">
    <source>
        <dbReference type="ARBA" id="ARBA00022737"/>
    </source>
</evidence>
<dbReference type="PRINTS" id="PR00364">
    <property type="entry name" value="DISEASERSIST"/>
</dbReference>
<dbReference type="Pfam" id="PF00635">
    <property type="entry name" value="Motile_Sperm"/>
    <property type="match status" value="1"/>
</dbReference>
<dbReference type="PROSITE" id="PS00107">
    <property type="entry name" value="PROTEIN_KINASE_ATP"/>
    <property type="match status" value="1"/>
</dbReference>
<proteinExistence type="inferred from homology"/>
<keyword evidence="4" id="KW-0808">Transferase</keyword>
<keyword evidence="11" id="KW-1133">Transmembrane helix</keyword>
<dbReference type="PROSITE" id="PS50202">
    <property type="entry name" value="MSP"/>
    <property type="match status" value="1"/>
</dbReference>
<dbReference type="SUPFAM" id="SSF52540">
    <property type="entry name" value="P-loop containing nucleoside triphosphate hydrolases"/>
    <property type="match status" value="1"/>
</dbReference>
<evidence type="ECO:0000256" key="8">
    <source>
        <dbReference type="ARBA" id="ARBA00022777"/>
    </source>
</evidence>
<name>A0AAD8RIF5_LOLMU</name>
<accession>A0AAD8RIF5</accession>
<feature type="domain" description="Protein kinase" evidence="16">
    <location>
        <begin position="32"/>
        <end position="303"/>
    </location>
</feature>
<evidence type="ECO:0000256" key="13">
    <source>
        <dbReference type="ARBA" id="ARBA00023136"/>
    </source>
</evidence>
<dbReference type="InterPro" id="IPR000719">
    <property type="entry name" value="Prot_kinase_dom"/>
</dbReference>
<dbReference type="PROSITE" id="PS00108">
    <property type="entry name" value="PROTEIN_KINASE_ST"/>
    <property type="match status" value="1"/>
</dbReference>
<dbReference type="InterPro" id="IPR032675">
    <property type="entry name" value="LRR_dom_sf"/>
</dbReference>
<dbReference type="Gene3D" id="1.10.10.10">
    <property type="entry name" value="Winged helix-like DNA-binding domain superfamily/Winged helix DNA-binding domain"/>
    <property type="match status" value="1"/>
</dbReference>
<evidence type="ECO:0000256" key="9">
    <source>
        <dbReference type="ARBA" id="ARBA00022821"/>
    </source>
</evidence>
<dbReference type="PANTHER" id="PTHR45707">
    <property type="entry name" value="C2 CALCIUM/LIPID-BINDING PLANT PHOSPHORIBOSYLTRANSFERASE FAMILY PROTEIN"/>
    <property type="match status" value="1"/>
</dbReference>
<protein>
    <submittedName>
        <fullName evidence="18">Uncharacterized protein</fullName>
    </submittedName>
</protein>
<comment type="caution">
    <text evidence="18">The sequence shown here is derived from an EMBL/GenBank/DDBJ whole genome shotgun (WGS) entry which is preliminary data.</text>
</comment>
<dbReference type="EMBL" id="JAUUTY010000005">
    <property type="protein sequence ID" value="KAK1625925.1"/>
    <property type="molecule type" value="Genomic_DNA"/>
</dbReference>
<dbReference type="InterPro" id="IPR027417">
    <property type="entry name" value="P-loop_NTPase"/>
</dbReference>
<evidence type="ECO:0000313" key="19">
    <source>
        <dbReference type="Proteomes" id="UP001231189"/>
    </source>
</evidence>
<keyword evidence="9" id="KW-0611">Plant defense</keyword>
<dbReference type="GO" id="GO:0043531">
    <property type="term" value="F:ADP binding"/>
    <property type="evidence" value="ECO:0007669"/>
    <property type="project" value="InterPro"/>
</dbReference>
<dbReference type="InterPro" id="IPR036388">
    <property type="entry name" value="WH-like_DNA-bd_sf"/>
</dbReference>
<keyword evidence="10 14" id="KW-0067">ATP-binding</keyword>
<dbReference type="Pfam" id="PF23598">
    <property type="entry name" value="LRR_14"/>
    <property type="match status" value="1"/>
</dbReference>
<evidence type="ECO:0000259" key="17">
    <source>
        <dbReference type="PROSITE" id="PS50202"/>
    </source>
</evidence>
<keyword evidence="3" id="KW-0433">Leucine-rich repeat</keyword>
<feature type="domain" description="MSP" evidence="17">
    <location>
        <begin position="262"/>
        <end position="379"/>
    </location>
</feature>
<dbReference type="InterPro" id="IPR058922">
    <property type="entry name" value="WHD_DRP"/>
</dbReference>
<dbReference type="GO" id="GO:0005886">
    <property type="term" value="C:plasma membrane"/>
    <property type="evidence" value="ECO:0007669"/>
    <property type="project" value="UniProtKB-SubCell"/>
</dbReference>
<dbReference type="Proteomes" id="UP001231189">
    <property type="component" value="Unassembled WGS sequence"/>
</dbReference>
<dbReference type="InterPro" id="IPR038005">
    <property type="entry name" value="RX-like_CC"/>
</dbReference>
<keyword evidence="7 14" id="KW-0547">Nucleotide-binding</keyword>
<dbReference type="Gene3D" id="1.10.510.10">
    <property type="entry name" value="Transferase(Phosphotransferase) domain 1"/>
    <property type="match status" value="1"/>
</dbReference>
<evidence type="ECO:0000259" key="16">
    <source>
        <dbReference type="PROSITE" id="PS50011"/>
    </source>
</evidence>
<dbReference type="InterPro" id="IPR055414">
    <property type="entry name" value="LRR_R13L4/SHOC2-like"/>
</dbReference>
<dbReference type="InterPro" id="IPR000535">
    <property type="entry name" value="MSP_dom"/>
</dbReference>
<dbReference type="InterPro" id="IPR011009">
    <property type="entry name" value="Kinase-like_dom_sf"/>
</dbReference>
<dbReference type="Pfam" id="PF00069">
    <property type="entry name" value="Pkinase"/>
    <property type="match status" value="1"/>
</dbReference>
<evidence type="ECO:0000256" key="10">
    <source>
        <dbReference type="ARBA" id="ARBA00022840"/>
    </source>
</evidence>
<evidence type="ECO:0000256" key="2">
    <source>
        <dbReference type="ARBA" id="ARBA00008894"/>
    </source>
</evidence>
<dbReference type="PANTHER" id="PTHR45707:SF50">
    <property type="entry name" value="VESICLE-ASSOCIATED PROTEIN 1-1"/>
    <property type="match status" value="1"/>
</dbReference>
<keyword evidence="12" id="KW-0175">Coiled coil</keyword>
<dbReference type="Gene3D" id="1.20.5.4130">
    <property type="match status" value="1"/>
</dbReference>
<reference evidence="18" key="1">
    <citation type="submission" date="2023-07" db="EMBL/GenBank/DDBJ databases">
        <title>A chromosome-level genome assembly of Lolium multiflorum.</title>
        <authorList>
            <person name="Chen Y."/>
            <person name="Copetti D."/>
            <person name="Kolliker R."/>
            <person name="Studer B."/>
        </authorList>
    </citation>
    <scope>NUCLEOTIDE SEQUENCE</scope>
    <source>
        <strain evidence="18">02402/16</strain>
        <tissue evidence="18">Leaf</tissue>
    </source>
</reference>
<keyword evidence="19" id="KW-1185">Reference proteome</keyword>
<feature type="compositionally biased region" description="Acidic residues" evidence="15">
    <location>
        <begin position="1464"/>
        <end position="1479"/>
    </location>
</feature>
<feature type="binding site" evidence="14">
    <location>
        <position position="60"/>
    </location>
    <ligand>
        <name>ATP</name>
        <dbReference type="ChEBI" id="CHEBI:30616"/>
    </ligand>
</feature>
<feature type="region of interest" description="Disordered" evidence="15">
    <location>
        <begin position="413"/>
        <end position="437"/>
    </location>
</feature>
<feature type="region of interest" description="Disordered" evidence="15">
    <location>
        <begin position="1419"/>
        <end position="1506"/>
    </location>
</feature>
<dbReference type="SUPFAM" id="SSF52058">
    <property type="entry name" value="L domain-like"/>
    <property type="match status" value="1"/>
</dbReference>
<dbReference type="Pfam" id="PF23559">
    <property type="entry name" value="WHD_DRP"/>
    <property type="match status" value="1"/>
</dbReference>
<dbReference type="GO" id="GO:0009626">
    <property type="term" value="P:plant-type hypersensitive response"/>
    <property type="evidence" value="ECO:0007669"/>
    <property type="project" value="UniProtKB-ARBA"/>
</dbReference>
<dbReference type="Pfam" id="PF00931">
    <property type="entry name" value="NB-ARC"/>
    <property type="match status" value="1"/>
</dbReference>
<evidence type="ECO:0000313" key="18">
    <source>
        <dbReference type="EMBL" id="KAK1625925.1"/>
    </source>
</evidence>
<dbReference type="Pfam" id="PF18052">
    <property type="entry name" value="Rx_N"/>
    <property type="match status" value="1"/>
</dbReference>
<evidence type="ECO:0000256" key="7">
    <source>
        <dbReference type="ARBA" id="ARBA00022741"/>
    </source>
</evidence>
<evidence type="ECO:0000256" key="5">
    <source>
        <dbReference type="ARBA" id="ARBA00022692"/>
    </source>
</evidence>
<dbReference type="GO" id="GO:0005524">
    <property type="term" value="F:ATP binding"/>
    <property type="evidence" value="ECO:0007669"/>
    <property type="project" value="UniProtKB-UniRule"/>
</dbReference>
<dbReference type="InterPro" id="IPR041118">
    <property type="entry name" value="Rx_N"/>
</dbReference>
<evidence type="ECO:0000256" key="12">
    <source>
        <dbReference type="ARBA" id="ARBA00023054"/>
    </source>
</evidence>
<dbReference type="FunFam" id="1.10.10.10:FF:000322">
    <property type="entry name" value="Probable disease resistance protein At1g63360"/>
    <property type="match status" value="1"/>
</dbReference>
<dbReference type="InterPro" id="IPR002182">
    <property type="entry name" value="NB-ARC"/>
</dbReference>